<dbReference type="OrthoDB" id="9807097at2"/>
<feature type="domain" description="Glycosyltransferase 2-like" evidence="1">
    <location>
        <begin position="19"/>
        <end position="185"/>
    </location>
</feature>
<dbReference type="RefSeq" id="WP_078787848.1">
    <property type="nucleotide sequence ID" value="NZ_FMTO01000012.1"/>
</dbReference>
<evidence type="ECO:0000259" key="1">
    <source>
        <dbReference type="Pfam" id="PF00535"/>
    </source>
</evidence>
<dbReference type="EMBL" id="FUXA01000013">
    <property type="protein sequence ID" value="SJZ92611.1"/>
    <property type="molecule type" value="Genomic_DNA"/>
</dbReference>
<dbReference type="AlphaFoldDB" id="A0A1T4PMN5"/>
<evidence type="ECO:0000313" key="3">
    <source>
        <dbReference type="Proteomes" id="UP000189857"/>
    </source>
</evidence>
<dbReference type="InterPro" id="IPR050256">
    <property type="entry name" value="Glycosyltransferase_2"/>
</dbReference>
<dbReference type="InterPro" id="IPR029044">
    <property type="entry name" value="Nucleotide-diphossugar_trans"/>
</dbReference>
<dbReference type="Pfam" id="PF00535">
    <property type="entry name" value="Glycos_transf_2"/>
    <property type="match status" value="1"/>
</dbReference>
<proteinExistence type="predicted"/>
<accession>A0A1T4PMN5</accession>
<evidence type="ECO:0000313" key="2">
    <source>
        <dbReference type="EMBL" id="SJZ92611.1"/>
    </source>
</evidence>
<dbReference type="PANTHER" id="PTHR48090:SF7">
    <property type="entry name" value="RFBJ PROTEIN"/>
    <property type="match status" value="1"/>
</dbReference>
<dbReference type="InterPro" id="IPR001173">
    <property type="entry name" value="Glyco_trans_2-like"/>
</dbReference>
<name>A0A1T4PMN5_9FIRM</name>
<organism evidence="2 3">
    <name type="scientific">Eubacterium ruminantium</name>
    <dbReference type="NCBI Taxonomy" id="42322"/>
    <lineage>
        <taxon>Bacteria</taxon>
        <taxon>Bacillati</taxon>
        <taxon>Bacillota</taxon>
        <taxon>Clostridia</taxon>
        <taxon>Eubacteriales</taxon>
        <taxon>Eubacteriaceae</taxon>
        <taxon>Eubacterium</taxon>
    </lineage>
</organism>
<dbReference type="Proteomes" id="UP000189857">
    <property type="component" value="Unassembled WGS sequence"/>
</dbReference>
<dbReference type="GO" id="GO:0016740">
    <property type="term" value="F:transferase activity"/>
    <property type="evidence" value="ECO:0007669"/>
    <property type="project" value="UniProtKB-KW"/>
</dbReference>
<dbReference type="PANTHER" id="PTHR48090">
    <property type="entry name" value="UNDECAPRENYL-PHOSPHATE 4-DEOXY-4-FORMAMIDO-L-ARABINOSE TRANSFERASE-RELATED"/>
    <property type="match status" value="1"/>
</dbReference>
<keyword evidence="2" id="KW-0808">Transferase</keyword>
<dbReference type="CDD" id="cd04179">
    <property type="entry name" value="DPM_DPG-synthase_like"/>
    <property type="match status" value="1"/>
</dbReference>
<gene>
    <name evidence="2" type="ORF">SAMN02745110_02040</name>
</gene>
<sequence length="255" mass="29598">MNKEVVEDRKIKPVKSMAVVMPVYNEGVHIYENLLKACKIVASFTEDYEIIAVNDGSTDNSLEEIRRAMKVDDHIRVVYYDINHGKGYAIKMGMNTSDKELTAFCDSDLELSPKMLKSYARALDQSGADIVIGSKMHRNSKVNYPFIRKFISYGYYIFLKILFRLNLKDTQTGIKLYRTECIKKVLKEVRTEGFSFDIEILAFAGRMGYKIIDMPVVLSFSRDRDNHSKIKLKTIFEMIKETLEIRKRVKKYKPL</sequence>
<dbReference type="Gene3D" id="3.90.550.10">
    <property type="entry name" value="Spore Coat Polysaccharide Biosynthesis Protein SpsA, Chain A"/>
    <property type="match status" value="1"/>
</dbReference>
<dbReference type="SUPFAM" id="SSF53448">
    <property type="entry name" value="Nucleotide-diphospho-sugar transferases"/>
    <property type="match status" value="1"/>
</dbReference>
<keyword evidence="3" id="KW-1185">Reference proteome</keyword>
<reference evidence="2 3" key="1">
    <citation type="submission" date="2017-02" db="EMBL/GenBank/DDBJ databases">
        <authorList>
            <person name="Peterson S.W."/>
        </authorList>
    </citation>
    <scope>NUCLEOTIDE SEQUENCE [LARGE SCALE GENOMIC DNA]</scope>
    <source>
        <strain evidence="2 3">ATCC 17233</strain>
    </source>
</reference>
<protein>
    <submittedName>
        <fullName evidence="2">Glycosyl transferase family 2</fullName>
    </submittedName>
</protein>